<evidence type="ECO:0000313" key="2">
    <source>
        <dbReference type="Proteomes" id="UP001164020"/>
    </source>
</evidence>
<name>A0ABY7C783_9HYPH</name>
<sequence length="97" mass="10674">MSGLALRRLEALRGGMGADEFEAVAVNGEMAERKARPFVHGLVVVDDGEFPAGLGPRLGASLGFGKFQKITRHGFVDRLERSRRLGQWIVRRQSIVV</sequence>
<dbReference type="Proteomes" id="UP001164020">
    <property type="component" value="Chromosome"/>
</dbReference>
<reference evidence="1" key="1">
    <citation type="submission" date="2022-12" db="EMBL/GenBank/DDBJ databases">
        <title>Jiella pelagia sp. nov., isolated from phosphonate enriched culture of Northwest Pacific surface seawater.</title>
        <authorList>
            <person name="Shin D.Y."/>
            <person name="Hwang C.Y."/>
        </authorList>
    </citation>
    <scope>NUCLEOTIDE SEQUENCE</scope>
    <source>
        <strain evidence="1">HL-NP1</strain>
    </source>
</reference>
<accession>A0ABY7C783</accession>
<gene>
    <name evidence="1" type="ORF">OH818_12045</name>
</gene>
<organism evidence="1 2">
    <name type="scientific">Jiella pelagia</name>
    <dbReference type="NCBI Taxonomy" id="2986949"/>
    <lineage>
        <taxon>Bacteria</taxon>
        <taxon>Pseudomonadati</taxon>
        <taxon>Pseudomonadota</taxon>
        <taxon>Alphaproteobacteria</taxon>
        <taxon>Hyphomicrobiales</taxon>
        <taxon>Aurantimonadaceae</taxon>
        <taxon>Jiella</taxon>
    </lineage>
</organism>
<dbReference type="EMBL" id="CP114029">
    <property type="protein sequence ID" value="WAP70675.1"/>
    <property type="molecule type" value="Genomic_DNA"/>
</dbReference>
<keyword evidence="2" id="KW-1185">Reference proteome</keyword>
<evidence type="ECO:0000313" key="1">
    <source>
        <dbReference type="EMBL" id="WAP70675.1"/>
    </source>
</evidence>
<protein>
    <submittedName>
        <fullName evidence="1">Uncharacterized protein</fullName>
    </submittedName>
</protein>
<proteinExistence type="predicted"/>